<feature type="compositionally biased region" description="Basic and acidic residues" evidence="2">
    <location>
        <begin position="134"/>
        <end position="166"/>
    </location>
</feature>
<gene>
    <name evidence="3" type="ORF">ACFOSB_15105</name>
</gene>
<dbReference type="Proteomes" id="UP001595803">
    <property type="component" value="Unassembled WGS sequence"/>
</dbReference>
<evidence type="ECO:0000313" key="4">
    <source>
        <dbReference type="Proteomes" id="UP001595803"/>
    </source>
</evidence>
<sequence length="174" mass="18751">MTGLDDVKHSARRAAEDARHALSEGHLAKAMQRNHEQMLAALSDHQKELSSLRRDVRHQKSGSSFPWGLLLLAGAGYALYRQSPGVRDRINGVLGRLDPGVQGNLTRAGDAVKDAVGDLAQGRNPSDAFQRTGGEVRRAGEKAMDSAKDSWDDVKDGARRAADDLKSSQGRGKA</sequence>
<keyword evidence="4" id="KW-1185">Reference proteome</keyword>
<reference evidence="4" key="1">
    <citation type="journal article" date="2019" name="Int. J. Syst. Evol. Microbiol.">
        <title>The Global Catalogue of Microorganisms (GCM) 10K type strain sequencing project: providing services to taxonomists for standard genome sequencing and annotation.</title>
        <authorList>
            <consortium name="The Broad Institute Genomics Platform"/>
            <consortium name="The Broad Institute Genome Sequencing Center for Infectious Disease"/>
            <person name="Wu L."/>
            <person name="Ma J."/>
        </authorList>
    </citation>
    <scope>NUCLEOTIDE SEQUENCE [LARGE SCALE GENOMIC DNA]</scope>
    <source>
        <strain evidence="4">CCTCC AB 2017081</strain>
    </source>
</reference>
<evidence type="ECO:0000256" key="2">
    <source>
        <dbReference type="SAM" id="MobiDB-lite"/>
    </source>
</evidence>
<keyword evidence="1" id="KW-0175">Coiled coil</keyword>
<evidence type="ECO:0000313" key="3">
    <source>
        <dbReference type="EMBL" id="MFC3834180.1"/>
    </source>
</evidence>
<protein>
    <submittedName>
        <fullName evidence="3">YtxH domain-containing protein</fullName>
    </submittedName>
</protein>
<feature type="region of interest" description="Disordered" evidence="2">
    <location>
        <begin position="119"/>
        <end position="174"/>
    </location>
</feature>
<feature type="coiled-coil region" evidence="1">
    <location>
        <begin position="28"/>
        <end position="55"/>
    </location>
</feature>
<evidence type="ECO:0000256" key="1">
    <source>
        <dbReference type="SAM" id="Coils"/>
    </source>
</evidence>
<comment type="caution">
    <text evidence="3">The sequence shown here is derived from an EMBL/GenBank/DDBJ whole genome shotgun (WGS) entry which is preliminary data.</text>
</comment>
<proteinExistence type="predicted"/>
<dbReference type="EMBL" id="JBHRZG010000022">
    <property type="protein sequence ID" value="MFC3834180.1"/>
    <property type="molecule type" value="Genomic_DNA"/>
</dbReference>
<name>A0ABV7ZBP6_9DEIO</name>
<feature type="region of interest" description="Disordered" evidence="2">
    <location>
        <begin position="1"/>
        <end position="21"/>
    </location>
</feature>
<accession>A0ABV7ZBP6</accession>
<dbReference type="RefSeq" id="WP_380102604.1">
    <property type="nucleotide sequence ID" value="NZ_JBHRZG010000022.1"/>
</dbReference>
<organism evidence="3 4">
    <name type="scientific">Deinococcus rufus</name>
    <dbReference type="NCBI Taxonomy" id="2136097"/>
    <lineage>
        <taxon>Bacteria</taxon>
        <taxon>Thermotogati</taxon>
        <taxon>Deinococcota</taxon>
        <taxon>Deinococci</taxon>
        <taxon>Deinococcales</taxon>
        <taxon>Deinococcaceae</taxon>
        <taxon>Deinococcus</taxon>
    </lineage>
</organism>